<protein>
    <submittedName>
        <fullName evidence="5">Gfo/Idh/MocA family oxidoreductase</fullName>
    </submittedName>
</protein>
<keyword evidence="2" id="KW-0560">Oxidoreductase</keyword>
<dbReference type="SUPFAM" id="SSF51735">
    <property type="entry name" value="NAD(P)-binding Rossmann-fold domains"/>
    <property type="match status" value="1"/>
</dbReference>
<dbReference type="SUPFAM" id="SSF55347">
    <property type="entry name" value="Glyceraldehyde-3-phosphate dehydrogenase-like, C-terminal domain"/>
    <property type="match status" value="1"/>
</dbReference>
<dbReference type="InterPro" id="IPR000683">
    <property type="entry name" value="Gfo/Idh/MocA-like_OxRdtase_N"/>
</dbReference>
<organism evidence="5 6">
    <name type="scientific">Joostella atrarenae</name>
    <dbReference type="NCBI Taxonomy" id="679257"/>
    <lineage>
        <taxon>Bacteria</taxon>
        <taxon>Pseudomonadati</taxon>
        <taxon>Bacteroidota</taxon>
        <taxon>Flavobacteriia</taxon>
        <taxon>Flavobacteriales</taxon>
        <taxon>Flavobacteriaceae</taxon>
        <taxon>Joostella</taxon>
    </lineage>
</organism>
<evidence type="ECO:0000259" key="3">
    <source>
        <dbReference type="Pfam" id="PF01408"/>
    </source>
</evidence>
<dbReference type="PANTHER" id="PTHR22604">
    <property type="entry name" value="OXIDOREDUCTASES"/>
    <property type="match status" value="1"/>
</dbReference>
<keyword evidence="6" id="KW-1185">Reference proteome</keyword>
<dbReference type="InterPro" id="IPR036291">
    <property type="entry name" value="NAD(P)-bd_dom_sf"/>
</dbReference>
<dbReference type="Proteomes" id="UP000829517">
    <property type="component" value="Unassembled WGS sequence"/>
</dbReference>
<evidence type="ECO:0000259" key="4">
    <source>
        <dbReference type="Pfam" id="PF22725"/>
    </source>
</evidence>
<proteinExistence type="inferred from homology"/>
<feature type="domain" description="Gfo/Idh/MocA-like oxidoreductase N-terminal" evidence="3">
    <location>
        <begin position="9"/>
        <end position="125"/>
    </location>
</feature>
<dbReference type="Pfam" id="PF01408">
    <property type="entry name" value="GFO_IDH_MocA"/>
    <property type="match status" value="1"/>
</dbReference>
<reference evidence="5 6" key="1">
    <citation type="submission" date="2021-01" db="EMBL/GenBank/DDBJ databases">
        <title>Genome sequencing of Joostella atrarenae M1-2 (= KCTC 23194).</title>
        <authorList>
            <person name="Zakaria M.R."/>
            <person name="Lam M.Q."/>
            <person name="Chong C.S."/>
        </authorList>
    </citation>
    <scope>NUCLEOTIDE SEQUENCE [LARGE SCALE GENOMIC DNA]</scope>
    <source>
        <strain evidence="5 6">M1-2</strain>
    </source>
</reference>
<gene>
    <name evidence="5" type="ORF">JM658_05580</name>
</gene>
<sequence length="329" mass="36919">MQSQNKKIKWGILAPGHIATKFVKDLLTLKDAELYAIASRSLEKATDFKDKYGAAVAYGNYMELMTDPNVDAIYIATPHTFHKTYAIDCMLNKKAVLCEKPLALNSADVDVMLQIAKKEDVLLMEALWTYFLPHYTLVLDFIKKGSYGKVISLDADFGFHPTFNATSRLFDKQLGGGSLLDIGIYPIFAALSILGVPEEIQANATFFETGADSSCHMVFSYENGVKANLRSTLLEETPTEAIIKCEKGTIKLHTKFHKPTKVTFTDAEGKETTKDFDVTTEGYNYEAAHFNELLRNGETESPIMTHKFSHQLMETMDKVKEIIGLNYYE</sequence>
<name>A0ABS9J1I1_9FLAO</name>
<comment type="similarity">
    <text evidence="1">Belongs to the Gfo/Idh/MocA family.</text>
</comment>
<evidence type="ECO:0000256" key="2">
    <source>
        <dbReference type="ARBA" id="ARBA00023002"/>
    </source>
</evidence>
<dbReference type="Gene3D" id="3.30.360.10">
    <property type="entry name" value="Dihydrodipicolinate Reductase, domain 2"/>
    <property type="match status" value="1"/>
</dbReference>
<evidence type="ECO:0000313" key="6">
    <source>
        <dbReference type="Proteomes" id="UP000829517"/>
    </source>
</evidence>
<evidence type="ECO:0000256" key="1">
    <source>
        <dbReference type="ARBA" id="ARBA00010928"/>
    </source>
</evidence>
<feature type="domain" description="GFO/IDH/MocA-like oxidoreductase" evidence="4">
    <location>
        <begin position="140"/>
        <end position="250"/>
    </location>
</feature>
<dbReference type="EMBL" id="JAETXX010000002">
    <property type="protein sequence ID" value="MCF8714295.1"/>
    <property type="molecule type" value="Genomic_DNA"/>
</dbReference>
<evidence type="ECO:0000313" key="5">
    <source>
        <dbReference type="EMBL" id="MCF8714295.1"/>
    </source>
</evidence>
<dbReference type="PANTHER" id="PTHR22604:SF105">
    <property type="entry name" value="TRANS-1,2-DIHYDROBENZENE-1,2-DIOL DEHYDROGENASE"/>
    <property type="match status" value="1"/>
</dbReference>
<accession>A0ABS9J1I1</accession>
<dbReference type="Gene3D" id="3.40.50.720">
    <property type="entry name" value="NAD(P)-binding Rossmann-like Domain"/>
    <property type="match status" value="1"/>
</dbReference>
<dbReference type="RefSeq" id="WP_236958256.1">
    <property type="nucleotide sequence ID" value="NZ_JAETXX010000002.1"/>
</dbReference>
<dbReference type="Pfam" id="PF22725">
    <property type="entry name" value="GFO_IDH_MocA_C3"/>
    <property type="match status" value="1"/>
</dbReference>
<dbReference type="InterPro" id="IPR050984">
    <property type="entry name" value="Gfo/Idh/MocA_domain"/>
</dbReference>
<comment type="caution">
    <text evidence="5">The sequence shown here is derived from an EMBL/GenBank/DDBJ whole genome shotgun (WGS) entry which is preliminary data.</text>
</comment>
<dbReference type="InterPro" id="IPR055170">
    <property type="entry name" value="GFO_IDH_MocA-like_dom"/>
</dbReference>